<feature type="region of interest" description="Disordered" evidence="4">
    <location>
        <begin position="140"/>
        <end position="164"/>
    </location>
</feature>
<dbReference type="InterPro" id="IPR005823">
    <property type="entry name" value="Ribosomal_uL13_bac-type"/>
</dbReference>
<dbReference type="PANTHER" id="PTHR11545">
    <property type="entry name" value="RIBOSOMAL PROTEIN L13"/>
    <property type="match status" value="1"/>
</dbReference>
<dbReference type="HAMAP" id="MF_01366">
    <property type="entry name" value="Ribosomal_uL13"/>
    <property type="match status" value="1"/>
</dbReference>
<evidence type="ECO:0000256" key="2">
    <source>
        <dbReference type="ARBA" id="ARBA00022980"/>
    </source>
</evidence>
<proteinExistence type="inferred from homology"/>
<evidence type="ECO:0000313" key="6">
    <source>
        <dbReference type="Proteomes" id="UP000319731"/>
    </source>
</evidence>
<comment type="similarity">
    <text evidence="1">Belongs to the universal ribosomal protein uL13 family.</text>
</comment>
<dbReference type="GO" id="GO:0017148">
    <property type="term" value="P:negative regulation of translation"/>
    <property type="evidence" value="ECO:0007669"/>
    <property type="project" value="TreeGrafter"/>
</dbReference>
<dbReference type="GO" id="GO:0003735">
    <property type="term" value="F:structural constituent of ribosome"/>
    <property type="evidence" value="ECO:0007669"/>
    <property type="project" value="InterPro"/>
</dbReference>
<dbReference type="NCBIfam" id="TIGR01066">
    <property type="entry name" value="rplM_bact"/>
    <property type="match status" value="1"/>
</dbReference>
<dbReference type="EMBL" id="QEAO01000005">
    <property type="protein sequence ID" value="TPX36283.1"/>
    <property type="molecule type" value="Genomic_DNA"/>
</dbReference>
<dbReference type="PANTHER" id="PTHR11545:SF2">
    <property type="entry name" value="LARGE RIBOSOMAL SUBUNIT PROTEIN UL13M"/>
    <property type="match status" value="1"/>
</dbReference>
<gene>
    <name evidence="5" type="ORF">SmJEL517_g01645</name>
</gene>
<evidence type="ECO:0000256" key="4">
    <source>
        <dbReference type="SAM" id="MobiDB-lite"/>
    </source>
</evidence>
<accession>A0A507CFJ5</accession>
<keyword evidence="3" id="KW-0687">Ribonucleoprotein</keyword>
<dbReference type="SUPFAM" id="SSF52161">
    <property type="entry name" value="Ribosomal protein L13"/>
    <property type="match status" value="1"/>
</dbReference>
<evidence type="ECO:0000313" key="5">
    <source>
        <dbReference type="EMBL" id="TPX36283.1"/>
    </source>
</evidence>
<dbReference type="AlphaFoldDB" id="A0A507CFJ5"/>
<evidence type="ECO:0000256" key="1">
    <source>
        <dbReference type="ARBA" id="ARBA00006227"/>
    </source>
</evidence>
<protein>
    <recommendedName>
        <fullName evidence="7">Ribosomal protein L13</fullName>
    </recommendedName>
</protein>
<feature type="compositionally biased region" description="Pro residues" evidence="4">
    <location>
        <begin position="155"/>
        <end position="164"/>
    </location>
</feature>
<dbReference type="GeneID" id="42002870"/>
<keyword evidence="6" id="KW-1185">Reference proteome</keyword>
<dbReference type="GO" id="GO:0006412">
    <property type="term" value="P:translation"/>
    <property type="evidence" value="ECO:0007669"/>
    <property type="project" value="InterPro"/>
</dbReference>
<dbReference type="CDD" id="cd00392">
    <property type="entry name" value="Ribosomal_L13"/>
    <property type="match status" value="1"/>
</dbReference>
<keyword evidence="2" id="KW-0689">Ribosomal protein</keyword>
<dbReference type="Proteomes" id="UP000319731">
    <property type="component" value="Unassembled WGS sequence"/>
</dbReference>
<dbReference type="GO" id="GO:0003729">
    <property type="term" value="F:mRNA binding"/>
    <property type="evidence" value="ECO:0007669"/>
    <property type="project" value="TreeGrafter"/>
</dbReference>
<organism evidence="5 6">
    <name type="scientific">Synchytrium microbalum</name>
    <dbReference type="NCBI Taxonomy" id="1806994"/>
    <lineage>
        <taxon>Eukaryota</taxon>
        <taxon>Fungi</taxon>
        <taxon>Fungi incertae sedis</taxon>
        <taxon>Chytridiomycota</taxon>
        <taxon>Chytridiomycota incertae sedis</taxon>
        <taxon>Chytridiomycetes</taxon>
        <taxon>Synchytriales</taxon>
        <taxon>Synchytriaceae</taxon>
        <taxon>Synchytrium</taxon>
    </lineage>
</organism>
<name>A0A507CFJ5_9FUNG</name>
<dbReference type="InterPro" id="IPR005822">
    <property type="entry name" value="Ribosomal_uL13"/>
</dbReference>
<comment type="caution">
    <text evidence="5">The sequence shown here is derived from an EMBL/GenBank/DDBJ whole genome shotgun (WGS) entry which is preliminary data.</text>
</comment>
<dbReference type="InterPro" id="IPR036899">
    <property type="entry name" value="Ribosomal_uL13_sf"/>
</dbReference>
<evidence type="ECO:0000256" key="3">
    <source>
        <dbReference type="ARBA" id="ARBA00023274"/>
    </source>
</evidence>
<dbReference type="OrthoDB" id="274622at2759"/>
<dbReference type="RefSeq" id="XP_031026596.1">
    <property type="nucleotide sequence ID" value="XM_031167573.1"/>
</dbReference>
<dbReference type="GO" id="GO:0005762">
    <property type="term" value="C:mitochondrial large ribosomal subunit"/>
    <property type="evidence" value="ECO:0007669"/>
    <property type="project" value="TreeGrafter"/>
</dbReference>
<dbReference type="Pfam" id="PF00572">
    <property type="entry name" value="Ribosomal_L13"/>
    <property type="match status" value="1"/>
</dbReference>
<dbReference type="Gene3D" id="3.90.1180.10">
    <property type="entry name" value="Ribosomal protein L13"/>
    <property type="match status" value="1"/>
</dbReference>
<reference evidence="5 6" key="1">
    <citation type="journal article" date="2019" name="Sci. Rep.">
        <title>Comparative genomics of chytrid fungi reveal insights into the obligate biotrophic and pathogenic lifestyle of Synchytrium endobioticum.</title>
        <authorList>
            <person name="van de Vossenberg B.T.L.H."/>
            <person name="Warris S."/>
            <person name="Nguyen H.D.T."/>
            <person name="van Gent-Pelzer M.P.E."/>
            <person name="Joly D.L."/>
            <person name="van de Geest H.C."/>
            <person name="Bonants P.J.M."/>
            <person name="Smith D.S."/>
            <person name="Levesque C.A."/>
            <person name="van der Lee T.A.J."/>
        </authorList>
    </citation>
    <scope>NUCLEOTIDE SEQUENCE [LARGE SCALE GENOMIC DNA]</scope>
    <source>
        <strain evidence="5 6">JEL517</strain>
    </source>
</reference>
<dbReference type="STRING" id="1806994.A0A507CFJ5"/>
<sequence length="164" mass="18531">MSWSPLGKTGLAYAKVWHLVDARDKPLGRLAQRIGIALRGKYKPIYNPAVDTGDYVVVINARHVALSGDKKDTKMYHWHTGWPGGLRKASFKELVEKNPTSPLQKAVYGLLPKNNLRHVWMSRLKIFADDQHPYAANILRDYEQSPPTSQEAPQPQSPLPPQQQ</sequence>
<evidence type="ECO:0008006" key="7">
    <source>
        <dbReference type="Google" id="ProtNLM"/>
    </source>
</evidence>